<evidence type="ECO:0000256" key="5">
    <source>
        <dbReference type="RuleBase" id="RU363034"/>
    </source>
</evidence>
<organism evidence="8 9">
    <name type="scientific">Nicrophorus vespilloides</name>
    <name type="common">Boreal carrion beetle</name>
    <dbReference type="NCBI Taxonomy" id="110193"/>
    <lineage>
        <taxon>Eukaryota</taxon>
        <taxon>Metazoa</taxon>
        <taxon>Ecdysozoa</taxon>
        <taxon>Arthropoda</taxon>
        <taxon>Hexapoda</taxon>
        <taxon>Insecta</taxon>
        <taxon>Pterygota</taxon>
        <taxon>Neoptera</taxon>
        <taxon>Endopterygota</taxon>
        <taxon>Coleoptera</taxon>
        <taxon>Polyphaga</taxon>
        <taxon>Staphyliniformia</taxon>
        <taxon>Silphidae</taxon>
        <taxon>Nicrophorinae</taxon>
        <taxon>Nicrophorus</taxon>
    </lineage>
</organism>
<keyword evidence="2 5" id="KW-0378">Hydrolase</keyword>
<gene>
    <name evidence="9" type="primary">LOC108570014</name>
</gene>
<evidence type="ECO:0000256" key="4">
    <source>
        <dbReference type="ARBA" id="ARBA00023157"/>
    </source>
</evidence>
<sequence>MQALTHLLLLCCVLVGVNCFEPRIVGGRQVQNREDFAYQVSLRFSKMHFCGGVILDSRNVLTAAHCVYNLPTLKYLEVFVGDLNVRSISNNTVSVRVTNATIHEHFEDRLLLNDICILKLEKDLEFSSTVKSVPLWTLNDTFEDDLRCNVSGWGTTEYKGNSSNNLLYLELPLIERKNCSKYYGNAIDPGMVCAGFEEAGKDSCEGDSGGPLVCENKLMGLVSWGFQCARAMHPGVYTDVREYSDWIKKHQHSSTSKHLGFSWLMVLLIALLEL</sequence>
<dbReference type="InterPro" id="IPR001314">
    <property type="entry name" value="Peptidase_S1A"/>
</dbReference>
<dbReference type="Proteomes" id="UP000695000">
    <property type="component" value="Unplaced"/>
</dbReference>
<keyword evidence="6" id="KW-0732">Signal</keyword>
<keyword evidence="4" id="KW-1015">Disulfide bond</keyword>
<reference evidence="9" key="1">
    <citation type="submission" date="2025-08" db="UniProtKB">
        <authorList>
            <consortium name="RefSeq"/>
        </authorList>
    </citation>
    <scope>IDENTIFICATION</scope>
    <source>
        <tissue evidence="9">Whole Larva</tissue>
    </source>
</reference>
<dbReference type="RefSeq" id="XP_017787308.1">
    <property type="nucleotide sequence ID" value="XM_017931819.1"/>
</dbReference>
<evidence type="ECO:0000256" key="2">
    <source>
        <dbReference type="ARBA" id="ARBA00022801"/>
    </source>
</evidence>
<dbReference type="PANTHER" id="PTHR24264:SF83">
    <property type="entry name" value="COMPLEMENT FACTOR I"/>
    <property type="match status" value="1"/>
</dbReference>
<proteinExistence type="predicted"/>
<name>A0ABM1NKF8_NICVS</name>
<dbReference type="PANTHER" id="PTHR24264">
    <property type="entry name" value="TRYPSIN-RELATED"/>
    <property type="match status" value="1"/>
</dbReference>
<dbReference type="CDD" id="cd00190">
    <property type="entry name" value="Tryp_SPc"/>
    <property type="match status" value="1"/>
</dbReference>
<dbReference type="InterPro" id="IPR043504">
    <property type="entry name" value="Peptidase_S1_PA_chymotrypsin"/>
</dbReference>
<dbReference type="InterPro" id="IPR033116">
    <property type="entry name" value="TRYPSIN_SER"/>
</dbReference>
<dbReference type="InterPro" id="IPR001254">
    <property type="entry name" value="Trypsin_dom"/>
</dbReference>
<evidence type="ECO:0000256" key="3">
    <source>
        <dbReference type="ARBA" id="ARBA00022825"/>
    </source>
</evidence>
<keyword evidence="8" id="KW-1185">Reference proteome</keyword>
<dbReference type="PROSITE" id="PS00134">
    <property type="entry name" value="TRYPSIN_HIS"/>
    <property type="match status" value="1"/>
</dbReference>
<dbReference type="PRINTS" id="PR00722">
    <property type="entry name" value="CHYMOTRYPSIN"/>
</dbReference>
<evidence type="ECO:0000256" key="6">
    <source>
        <dbReference type="SAM" id="SignalP"/>
    </source>
</evidence>
<feature type="chain" id="PRO_5046295936" evidence="6">
    <location>
        <begin position="20"/>
        <end position="274"/>
    </location>
</feature>
<evidence type="ECO:0000313" key="9">
    <source>
        <dbReference type="RefSeq" id="XP_017787308.1"/>
    </source>
</evidence>
<dbReference type="Gene3D" id="2.40.10.10">
    <property type="entry name" value="Trypsin-like serine proteases"/>
    <property type="match status" value="1"/>
</dbReference>
<dbReference type="SMART" id="SM00020">
    <property type="entry name" value="Tryp_SPc"/>
    <property type="match status" value="1"/>
</dbReference>
<keyword evidence="1 5" id="KW-0645">Protease</keyword>
<dbReference type="PROSITE" id="PS50240">
    <property type="entry name" value="TRYPSIN_DOM"/>
    <property type="match status" value="1"/>
</dbReference>
<keyword evidence="3 5" id="KW-0720">Serine protease</keyword>
<evidence type="ECO:0000313" key="8">
    <source>
        <dbReference type="Proteomes" id="UP000695000"/>
    </source>
</evidence>
<dbReference type="PROSITE" id="PS00135">
    <property type="entry name" value="TRYPSIN_SER"/>
    <property type="match status" value="1"/>
</dbReference>
<dbReference type="SUPFAM" id="SSF50494">
    <property type="entry name" value="Trypsin-like serine proteases"/>
    <property type="match status" value="1"/>
</dbReference>
<protein>
    <submittedName>
        <fullName evidence="9">Trypsin alpha-3-like</fullName>
    </submittedName>
</protein>
<dbReference type="InterPro" id="IPR018114">
    <property type="entry name" value="TRYPSIN_HIS"/>
</dbReference>
<evidence type="ECO:0000256" key="1">
    <source>
        <dbReference type="ARBA" id="ARBA00022670"/>
    </source>
</evidence>
<feature type="signal peptide" evidence="6">
    <location>
        <begin position="1"/>
        <end position="19"/>
    </location>
</feature>
<dbReference type="GeneID" id="108570014"/>
<accession>A0ABM1NKF8</accession>
<dbReference type="InterPro" id="IPR009003">
    <property type="entry name" value="Peptidase_S1_PA"/>
</dbReference>
<dbReference type="InterPro" id="IPR050127">
    <property type="entry name" value="Serine_Proteases_S1"/>
</dbReference>
<dbReference type="Pfam" id="PF00089">
    <property type="entry name" value="Trypsin"/>
    <property type="match status" value="1"/>
</dbReference>
<feature type="domain" description="Peptidase S1" evidence="7">
    <location>
        <begin position="24"/>
        <end position="252"/>
    </location>
</feature>
<evidence type="ECO:0000259" key="7">
    <source>
        <dbReference type="PROSITE" id="PS50240"/>
    </source>
</evidence>